<dbReference type="GO" id="GO:0006511">
    <property type="term" value="P:ubiquitin-dependent protein catabolic process"/>
    <property type="evidence" value="ECO:0007669"/>
    <property type="project" value="TreeGrafter"/>
</dbReference>
<dbReference type="EMBL" id="LGGP01000141">
    <property type="protein sequence ID" value="KUK80545.1"/>
    <property type="molecule type" value="Genomic_DNA"/>
</dbReference>
<dbReference type="InterPro" id="IPR013783">
    <property type="entry name" value="Ig-like_fold"/>
</dbReference>
<reference evidence="4" key="1">
    <citation type="journal article" date="2015" name="MBio">
        <title>Genome-Resolved Metagenomic Analysis Reveals Roles for Candidate Phyla and Other Microbial Community Members in Biogeochemical Transformations in Oil Reservoirs.</title>
        <authorList>
            <person name="Hu P."/>
            <person name="Tom L."/>
            <person name="Singh A."/>
            <person name="Thomas B.C."/>
            <person name="Baker B.J."/>
            <person name="Piceno Y.M."/>
            <person name="Andersen G.L."/>
            <person name="Banfield J.F."/>
        </authorList>
    </citation>
    <scope>NUCLEOTIDE SEQUENCE [LARGE SCALE GENOMIC DNA]</scope>
</reference>
<evidence type="ECO:0000256" key="1">
    <source>
        <dbReference type="ARBA" id="ARBA00022737"/>
    </source>
</evidence>
<dbReference type="Proteomes" id="UP000054092">
    <property type="component" value="Unassembled WGS sequence"/>
</dbReference>
<proteinExistence type="predicted"/>
<evidence type="ECO:0000313" key="4">
    <source>
        <dbReference type="Proteomes" id="UP000054092"/>
    </source>
</evidence>
<dbReference type="Pfam" id="PF13229">
    <property type="entry name" value="Beta_helix"/>
    <property type="match status" value="1"/>
</dbReference>
<dbReference type="InterPro" id="IPR051550">
    <property type="entry name" value="SCF-Subunits/Alg-Epimerases"/>
</dbReference>
<organism evidence="3 4">
    <name type="scientific">Mesotoga prima</name>
    <dbReference type="NCBI Taxonomy" id="1184387"/>
    <lineage>
        <taxon>Bacteria</taxon>
        <taxon>Thermotogati</taxon>
        <taxon>Thermotogota</taxon>
        <taxon>Thermotogae</taxon>
        <taxon>Kosmotogales</taxon>
        <taxon>Kosmotogaceae</taxon>
        <taxon>Mesotoga</taxon>
    </lineage>
</organism>
<dbReference type="Gene3D" id="2.160.20.10">
    <property type="entry name" value="Single-stranded right-handed beta-helix, Pectin lyase-like"/>
    <property type="match status" value="1"/>
</dbReference>
<evidence type="ECO:0000313" key="3">
    <source>
        <dbReference type="EMBL" id="KUK80545.1"/>
    </source>
</evidence>
<dbReference type="InterPro" id="IPR012334">
    <property type="entry name" value="Pectin_lyas_fold"/>
</dbReference>
<dbReference type="PATRIC" id="fig|1184387.3.peg.1317"/>
<sequence>MRTGKTSIGISLILFVLISILISSCGASTAPEVVIPDQSAKQHETLRVDLSGFVSDSKSDLLFSLEQGPGRIVGSVYELTPGSDLSGRVRVSIRLRDKKGNDGNSSFFVNVAQVKASVAEGHELGFAVPEQYAEVGDVVRIGLNGFRVTGEELRFEIVEANASLNARIEEGILTLNPADGAVGQEKVIIRASAGEESVEFEVPYLVRKRNMPPTLNVGDQRVVEGGTLNVDLTLGARDVDGSIVSYSLVSGPGKVSREGIFTLEVPVGSIGTHTVAVEVLDDRGGTGRASFNIVVMPGESADRRTLSVGGDNSLYTTIQSAIDQAGDGDLILIQPGSYKENLLVNKAVEIRGVSIDEVILEAANITTPAILVRTGTGFLISNITVKTASSGIQVSRVSGEIRNCDIVGGRYGIAFSGSDSSDLLVSGCRISSYDALTTGDVPPTRNVGIYAYGSGVVRIEESIFDRNGTAVHVSNDIVFRVALSEFMSNRIAITVGSNSSGSFVGNSVTRSIENGVLLNTTGHVELINNEIFANVRHGLDLYLRECTDCGCGGTVFRGTISGSGNILDQVASICPASFAWPEDFYTLDESLGKPQ</sequence>
<feature type="domain" description="Right handed beta helix" evidence="2">
    <location>
        <begin position="369"/>
        <end position="531"/>
    </location>
</feature>
<keyword evidence="1" id="KW-0677">Repeat</keyword>
<dbReference type="PROSITE" id="PS51257">
    <property type="entry name" value="PROKAR_LIPOPROTEIN"/>
    <property type="match status" value="1"/>
</dbReference>
<dbReference type="PANTHER" id="PTHR22990:SF15">
    <property type="entry name" value="F-BOX ONLY PROTEIN 10"/>
    <property type="match status" value="1"/>
</dbReference>
<dbReference type="SUPFAM" id="SSF51126">
    <property type="entry name" value="Pectin lyase-like"/>
    <property type="match status" value="1"/>
</dbReference>
<dbReference type="PANTHER" id="PTHR22990">
    <property type="entry name" value="F-BOX ONLY PROTEIN"/>
    <property type="match status" value="1"/>
</dbReference>
<gene>
    <name evidence="3" type="ORF">XD94_0915</name>
</gene>
<dbReference type="AlphaFoldDB" id="A0A117M2D4"/>
<dbReference type="InterPro" id="IPR006626">
    <property type="entry name" value="PbH1"/>
</dbReference>
<dbReference type="Gene3D" id="2.60.40.10">
    <property type="entry name" value="Immunoglobulins"/>
    <property type="match status" value="1"/>
</dbReference>
<name>A0A117M2D4_9BACT</name>
<dbReference type="SMART" id="SM00710">
    <property type="entry name" value="PbH1"/>
    <property type="match status" value="5"/>
</dbReference>
<dbReference type="InterPro" id="IPR011050">
    <property type="entry name" value="Pectin_lyase_fold/virulence"/>
</dbReference>
<accession>A0A117M2D4</accession>
<dbReference type="InterPro" id="IPR039448">
    <property type="entry name" value="Beta_helix"/>
</dbReference>
<evidence type="ECO:0000259" key="2">
    <source>
        <dbReference type="Pfam" id="PF13229"/>
    </source>
</evidence>
<comment type="caution">
    <text evidence="3">The sequence shown here is derived from an EMBL/GenBank/DDBJ whole genome shotgun (WGS) entry which is preliminary data.</text>
</comment>
<protein>
    <recommendedName>
        <fullName evidence="2">Right handed beta helix domain-containing protein</fullName>
    </recommendedName>
</protein>